<dbReference type="EMBL" id="SHKN01000001">
    <property type="protein sequence ID" value="RZT95616.1"/>
    <property type="molecule type" value="Genomic_DNA"/>
</dbReference>
<dbReference type="Proteomes" id="UP000293562">
    <property type="component" value="Unassembled WGS sequence"/>
</dbReference>
<proteinExistence type="predicted"/>
<evidence type="ECO:0000313" key="2">
    <source>
        <dbReference type="EMBL" id="RZT95616.1"/>
    </source>
</evidence>
<organism evidence="2 3">
    <name type="scientific">Ancylomarina subtilis</name>
    <dbReference type="NCBI Taxonomy" id="1639035"/>
    <lineage>
        <taxon>Bacteria</taxon>
        <taxon>Pseudomonadati</taxon>
        <taxon>Bacteroidota</taxon>
        <taxon>Bacteroidia</taxon>
        <taxon>Marinilabiliales</taxon>
        <taxon>Marinifilaceae</taxon>
        <taxon>Ancylomarina</taxon>
    </lineage>
</organism>
<gene>
    <name evidence="2" type="ORF">EV201_0240</name>
</gene>
<feature type="transmembrane region" description="Helical" evidence="1">
    <location>
        <begin position="6"/>
        <end position="24"/>
    </location>
</feature>
<name>A0A4Q7VHN4_9BACT</name>
<dbReference type="OrthoDB" id="1122545at2"/>
<sequence>MGFQLFTTYLIILAAVSYSLYHFYKVIRPNKKTSLCGGCPSCDIKKELVKNKIKIDGLRMSEHSRK</sequence>
<keyword evidence="1" id="KW-0472">Membrane</keyword>
<dbReference type="RefSeq" id="WP_130305564.1">
    <property type="nucleotide sequence ID" value="NZ_SHKN01000001.1"/>
</dbReference>
<evidence type="ECO:0000313" key="3">
    <source>
        <dbReference type="Proteomes" id="UP000293562"/>
    </source>
</evidence>
<evidence type="ECO:0008006" key="4">
    <source>
        <dbReference type="Google" id="ProtNLM"/>
    </source>
</evidence>
<keyword evidence="1" id="KW-1133">Transmembrane helix</keyword>
<keyword evidence="1" id="KW-0812">Transmembrane</keyword>
<dbReference type="AlphaFoldDB" id="A0A4Q7VHN4"/>
<protein>
    <recommendedName>
        <fullName evidence="4">Attachment p12 family protein</fullName>
    </recommendedName>
</protein>
<accession>A0A4Q7VHN4</accession>
<evidence type="ECO:0000256" key="1">
    <source>
        <dbReference type="SAM" id="Phobius"/>
    </source>
</evidence>
<comment type="caution">
    <text evidence="2">The sequence shown here is derived from an EMBL/GenBank/DDBJ whole genome shotgun (WGS) entry which is preliminary data.</text>
</comment>
<reference evidence="2 3" key="1">
    <citation type="submission" date="2019-02" db="EMBL/GenBank/DDBJ databases">
        <title>Genomic Encyclopedia of Type Strains, Phase IV (KMG-IV): sequencing the most valuable type-strain genomes for metagenomic binning, comparative biology and taxonomic classification.</title>
        <authorList>
            <person name="Goeker M."/>
        </authorList>
    </citation>
    <scope>NUCLEOTIDE SEQUENCE [LARGE SCALE GENOMIC DNA]</scope>
    <source>
        <strain evidence="2 3">DSM 28825</strain>
    </source>
</reference>
<keyword evidence="3" id="KW-1185">Reference proteome</keyword>